<sequence>MSLKSPFFQSNTLFQHGSLRTWSVPDLRSRAVAIYLILGIKKEALDFSKTP</sequence>
<reference evidence="1" key="1">
    <citation type="journal article" date="2021" name="Proc. Natl. Acad. Sci. U.S.A.">
        <title>A Catalog of Tens of Thousands of Viruses from Human Metagenomes Reveals Hidden Associations with Chronic Diseases.</title>
        <authorList>
            <person name="Tisza M.J."/>
            <person name="Buck C.B."/>
        </authorList>
    </citation>
    <scope>NUCLEOTIDE SEQUENCE</scope>
    <source>
        <strain evidence="1">CtVif31</strain>
    </source>
</reference>
<accession>A0A8S5Q2L2</accession>
<name>A0A8S5Q2L2_9CAUD</name>
<dbReference type="EMBL" id="BK015567">
    <property type="protein sequence ID" value="DAE13542.1"/>
    <property type="molecule type" value="Genomic_DNA"/>
</dbReference>
<evidence type="ECO:0000313" key="1">
    <source>
        <dbReference type="EMBL" id="DAE13542.1"/>
    </source>
</evidence>
<protein>
    <submittedName>
        <fullName evidence="1">Uncharacterized protein</fullName>
    </submittedName>
</protein>
<organism evidence="1">
    <name type="scientific">Siphoviridae sp. ctVif31</name>
    <dbReference type="NCBI Taxonomy" id="2825532"/>
    <lineage>
        <taxon>Viruses</taxon>
        <taxon>Duplodnaviria</taxon>
        <taxon>Heunggongvirae</taxon>
        <taxon>Uroviricota</taxon>
        <taxon>Caudoviricetes</taxon>
    </lineage>
</organism>
<proteinExistence type="predicted"/>